<dbReference type="SUPFAM" id="SSF56925">
    <property type="entry name" value="OMPA-like"/>
    <property type="match status" value="1"/>
</dbReference>
<protein>
    <recommendedName>
        <fullName evidence="4">Outer membrane protein beta-barrel domain-containing protein</fullName>
    </recommendedName>
</protein>
<evidence type="ECO:0000256" key="1">
    <source>
        <dbReference type="SAM" id="SignalP"/>
    </source>
</evidence>
<organism evidence="2 3">
    <name type="scientific">Robiginitalea marina</name>
    <dbReference type="NCBI Taxonomy" id="2954105"/>
    <lineage>
        <taxon>Bacteria</taxon>
        <taxon>Pseudomonadati</taxon>
        <taxon>Bacteroidota</taxon>
        <taxon>Flavobacteriia</taxon>
        <taxon>Flavobacteriales</taxon>
        <taxon>Flavobacteriaceae</taxon>
        <taxon>Robiginitalea</taxon>
    </lineage>
</organism>
<sequence length="254" mass="28324">MKYQALLVLVFAMSQFGALAQEETADTKWHFLAEPYLMFPSMNGESGIRELPPINVDANSSDIFNSLDFGIMVNFEATTDRWALGSDFVYTKLTQDVESSALINSGEIELKQMIWELSGLYRLLPFLETGIGFRLNDISMAANINRNIVGGGSSQLVSAENSEFWIDPVLIAQFSKSLNDTWQLKLRGDVGGFGIGSDFTWQLQASAGYRFSKLFQTTLGYRIIGMDYDQGSGSSRFRYDLNTSGPLIKLGFNF</sequence>
<dbReference type="Proteomes" id="UP001206312">
    <property type="component" value="Unassembled WGS sequence"/>
</dbReference>
<evidence type="ECO:0000313" key="2">
    <source>
        <dbReference type="EMBL" id="MCO5723236.1"/>
    </source>
</evidence>
<gene>
    <name evidence="2" type="ORF">NG653_00105</name>
</gene>
<dbReference type="InterPro" id="IPR011250">
    <property type="entry name" value="OMP/PagP_B-barrel"/>
</dbReference>
<keyword evidence="1" id="KW-0732">Signal</keyword>
<name>A0ABT1ATS8_9FLAO</name>
<evidence type="ECO:0008006" key="4">
    <source>
        <dbReference type="Google" id="ProtNLM"/>
    </source>
</evidence>
<dbReference type="EMBL" id="JAMXIB010000001">
    <property type="protein sequence ID" value="MCO5723236.1"/>
    <property type="molecule type" value="Genomic_DNA"/>
</dbReference>
<evidence type="ECO:0000313" key="3">
    <source>
        <dbReference type="Proteomes" id="UP001206312"/>
    </source>
</evidence>
<dbReference type="RefSeq" id="WP_252739618.1">
    <property type="nucleotide sequence ID" value="NZ_JAMXIB010000001.1"/>
</dbReference>
<proteinExistence type="predicted"/>
<reference evidence="2 3" key="1">
    <citation type="submission" date="2022-06" db="EMBL/GenBank/DDBJ databases">
        <authorList>
            <person name="Xuan X."/>
        </authorList>
    </citation>
    <scope>NUCLEOTIDE SEQUENCE [LARGE SCALE GENOMIC DNA]</scope>
    <source>
        <strain evidence="2 3">2V75</strain>
    </source>
</reference>
<feature type="signal peptide" evidence="1">
    <location>
        <begin position="1"/>
        <end position="20"/>
    </location>
</feature>
<feature type="chain" id="PRO_5046231365" description="Outer membrane protein beta-barrel domain-containing protein" evidence="1">
    <location>
        <begin position="21"/>
        <end position="254"/>
    </location>
</feature>
<comment type="caution">
    <text evidence="2">The sequence shown here is derived from an EMBL/GenBank/DDBJ whole genome shotgun (WGS) entry which is preliminary data.</text>
</comment>
<keyword evidence="3" id="KW-1185">Reference proteome</keyword>
<accession>A0ABT1ATS8</accession>